<name>A0A7C9LDL4_9FIRM</name>
<protein>
    <submittedName>
        <fullName evidence="2">Uncharacterized protein</fullName>
    </submittedName>
</protein>
<sequence length="50" mass="5709">MHGESPKGTKRRGGLDVEAEECTEEVQKKKICTWKQPPGRRLFPQIEVIS</sequence>
<dbReference type="Proteomes" id="UP000481964">
    <property type="component" value="Unassembled WGS sequence"/>
</dbReference>
<feature type="region of interest" description="Disordered" evidence="1">
    <location>
        <begin position="1"/>
        <end position="20"/>
    </location>
</feature>
<organism evidence="2 3">
    <name type="scientific">Lachnospira eligens</name>
    <dbReference type="NCBI Taxonomy" id="39485"/>
    <lineage>
        <taxon>Bacteria</taxon>
        <taxon>Bacillati</taxon>
        <taxon>Bacillota</taxon>
        <taxon>Clostridia</taxon>
        <taxon>Lachnospirales</taxon>
        <taxon>Lachnospiraceae</taxon>
        <taxon>Lachnospira</taxon>
    </lineage>
</organism>
<evidence type="ECO:0000313" key="3">
    <source>
        <dbReference type="Proteomes" id="UP000481964"/>
    </source>
</evidence>
<dbReference type="EMBL" id="WKRD01000006">
    <property type="protein sequence ID" value="MSC57530.1"/>
    <property type="molecule type" value="Genomic_DNA"/>
</dbReference>
<dbReference type="RefSeq" id="WP_154300876.1">
    <property type="nucleotide sequence ID" value="NZ_JAMXVE010000001.1"/>
</dbReference>
<dbReference type="AlphaFoldDB" id="A0A7C9LDL4"/>
<accession>A0A7C9LDL4</accession>
<evidence type="ECO:0000256" key="1">
    <source>
        <dbReference type="SAM" id="MobiDB-lite"/>
    </source>
</evidence>
<proteinExistence type="predicted"/>
<gene>
    <name evidence="2" type="ORF">GKE48_08750</name>
</gene>
<evidence type="ECO:0000313" key="2">
    <source>
        <dbReference type="EMBL" id="MSC57530.1"/>
    </source>
</evidence>
<comment type="caution">
    <text evidence="2">The sequence shown here is derived from an EMBL/GenBank/DDBJ whole genome shotgun (WGS) entry which is preliminary data.</text>
</comment>
<reference evidence="2 3" key="1">
    <citation type="journal article" date="2019" name="Nat. Med.">
        <title>A library of human gut bacterial isolates paired with longitudinal multiomics data enables mechanistic microbiome research.</title>
        <authorList>
            <person name="Poyet M."/>
            <person name="Groussin M."/>
            <person name="Gibbons S.M."/>
            <person name="Avila-Pacheco J."/>
            <person name="Jiang X."/>
            <person name="Kearney S.M."/>
            <person name="Perrotta A.R."/>
            <person name="Berdy B."/>
            <person name="Zhao S."/>
            <person name="Lieberman T.D."/>
            <person name="Swanson P.K."/>
            <person name="Smith M."/>
            <person name="Roesemann S."/>
            <person name="Alexander J.E."/>
            <person name="Rich S.A."/>
            <person name="Livny J."/>
            <person name="Vlamakis H."/>
            <person name="Clish C."/>
            <person name="Bullock K."/>
            <person name="Deik A."/>
            <person name="Scott J."/>
            <person name="Pierce K.A."/>
            <person name="Xavier R.J."/>
            <person name="Alm E.J."/>
        </authorList>
    </citation>
    <scope>NUCLEOTIDE SEQUENCE [LARGE SCALE GENOMIC DNA]</scope>
    <source>
        <strain evidence="2 3">BIOML-A1</strain>
    </source>
</reference>